<name>A0AAV4RDZ1_CAEEX</name>
<dbReference type="EMBL" id="BPLR01007730">
    <property type="protein sequence ID" value="GIY19229.1"/>
    <property type="molecule type" value="Genomic_DNA"/>
</dbReference>
<evidence type="ECO:0000313" key="3">
    <source>
        <dbReference type="Proteomes" id="UP001054945"/>
    </source>
</evidence>
<evidence type="ECO:0000313" key="2">
    <source>
        <dbReference type="EMBL" id="GIY19229.1"/>
    </source>
</evidence>
<keyword evidence="3" id="KW-1185">Reference proteome</keyword>
<gene>
    <name evidence="2" type="ORF">CEXT_722821</name>
</gene>
<dbReference type="AlphaFoldDB" id="A0AAV4RDZ1"/>
<feature type="region of interest" description="Disordered" evidence="1">
    <location>
        <begin position="105"/>
        <end position="127"/>
    </location>
</feature>
<dbReference type="Proteomes" id="UP001054945">
    <property type="component" value="Unassembled WGS sequence"/>
</dbReference>
<proteinExistence type="predicted"/>
<sequence>MMRVSEILDDIIISDLHRTKTTTGKALLLDRQNQFITDCHDSFTKISSIVSVVKSEKKSNVTGVFIQKLTPNKIQNFRRIPPTLNESPRTYVSIVIAIAQHNGGKSSLDGQTESPSQSLSLTVITHT</sequence>
<protein>
    <submittedName>
        <fullName evidence="2">Uncharacterized protein</fullName>
    </submittedName>
</protein>
<comment type="caution">
    <text evidence="2">The sequence shown here is derived from an EMBL/GenBank/DDBJ whole genome shotgun (WGS) entry which is preliminary data.</text>
</comment>
<accession>A0AAV4RDZ1</accession>
<evidence type="ECO:0000256" key="1">
    <source>
        <dbReference type="SAM" id="MobiDB-lite"/>
    </source>
</evidence>
<reference evidence="2 3" key="1">
    <citation type="submission" date="2021-06" db="EMBL/GenBank/DDBJ databases">
        <title>Caerostris extrusa draft genome.</title>
        <authorList>
            <person name="Kono N."/>
            <person name="Arakawa K."/>
        </authorList>
    </citation>
    <scope>NUCLEOTIDE SEQUENCE [LARGE SCALE GENOMIC DNA]</scope>
</reference>
<organism evidence="2 3">
    <name type="scientific">Caerostris extrusa</name>
    <name type="common">Bark spider</name>
    <name type="synonym">Caerostris bankana</name>
    <dbReference type="NCBI Taxonomy" id="172846"/>
    <lineage>
        <taxon>Eukaryota</taxon>
        <taxon>Metazoa</taxon>
        <taxon>Ecdysozoa</taxon>
        <taxon>Arthropoda</taxon>
        <taxon>Chelicerata</taxon>
        <taxon>Arachnida</taxon>
        <taxon>Araneae</taxon>
        <taxon>Araneomorphae</taxon>
        <taxon>Entelegynae</taxon>
        <taxon>Araneoidea</taxon>
        <taxon>Araneidae</taxon>
        <taxon>Caerostris</taxon>
    </lineage>
</organism>